<evidence type="ECO:0000313" key="4">
    <source>
        <dbReference type="Proteomes" id="UP000233256"/>
    </source>
</evidence>
<dbReference type="PANTHER" id="PTHR38731:SF1">
    <property type="entry name" value="FECR PROTEIN DOMAIN-CONTAINING PROTEIN"/>
    <property type="match status" value="1"/>
</dbReference>
<dbReference type="Gene3D" id="2.60.120.1440">
    <property type="match status" value="1"/>
</dbReference>
<dbReference type="AlphaFoldDB" id="A0A2N1PR34"/>
<name>A0A2N1PR34_9BACT</name>
<comment type="caution">
    <text evidence="3">The sequence shown here is derived from an EMBL/GenBank/DDBJ whole genome shotgun (WGS) entry which is preliminary data.</text>
</comment>
<feature type="signal peptide" evidence="1">
    <location>
        <begin position="1"/>
        <end position="27"/>
    </location>
</feature>
<evidence type="ECO:0000313" key="3">
    <source>
        <dbReference type="EMBL" id="PKK90805.1"/>
    </source>
</evidence>
<feature type="chain" id="PRO_5014618898" description="FecR protein domain-containing protein" evidence="1">
    <location>
        <begin position="28"/>
        <end position="269"/>
    </location>
</feature>
<dbReference type="InterPro" id="IPR006860">
    <property type="entry name" value="FecR"/>
</dbReference>
<sequence>MRDNTMKTYLLILTICLAISVHIPAMAQNAITRDLEVTIESLEGDVEVQLREQGQDYQPAIQGMKLKMGDYVATGFDSTCVLRFQDTALMTVREMTNLAIAQFFIEGNLAKSAVSLRTGEVTTRVKTPKGVRADFRIETPTSTVAVRGTENTVRTIEGFGTAVGGHSGVTDVINRIGQRTTVRREENAQVLPQTNIIESNLQLVRLAGDSPIIDYGRTREETRAIIDINSNIQLPEKEIREVINTLPQTSTLELHWDFEGISKTYTTPQ</sequence>
<dbReference type="EMBL" id="PGXC01000004">
    <property type="protein sequence ID" value="PKK90805.1"/>
    <property type="molecule type" value="Genomic_DNA"/>
</dbReference>
<dbReference type="Proteomes" id="UP000233256">
    <property type="component" value="Unassembled WGS sequence"/>
</dbReference>
<accession>A0A2N1PR34</accession>
<keyword evidence="1" id="KW-0732">Signal</keyword>
<protein>
    <recommendedName>
        <fullName evidence="2">FecR protein domain-containing protein</fullName>
    </recommendedName>
</protein>
<reference evidence="3 4" key="1">
    <citation type="journal article" date="2017" name="ISME J.">
        <title>Potential for microbial H2 and metal transformations associated with novel bacteria and archaea in deep terrestrial subsurface sediments.</title>
        <authorList>
            <person name="Hernsdorf A.W."/>
            <person name="Amano Y."/>
            <person name="Miyakawa K."/>
            <person name="Ise K."/>
            <person name="Suzuki Y."/>
            <person name="Anantharaman K."/>
            <person name="Probst A."/>
            <person name="Burstein D."/>
            <person name="Thomas B.C."/>
            <person name="Banfield J.F."/>
        </authorList>
    </citation>
    <scope>NUCLEOTIDE SEQUENCE [LARGE SCALE GENOMIC DNA]</scope>
    <source>
        <strain evidence="3">HGW-Wallbacteria-1</strain>
    </source>
</reference>
<dbReference type="Pfam" id="PF04773">
    <property type="entry name" value="FecR"/>
    <property type="match status" value="1"/>
</dbReference>
<organism evidence="3 4">
    <name type="scientific">Candidatus Wallbacteria bacterium HGW-Wallbacteria-1</name>
    <dbReference type="NCBI Taxonomy" id="2013854"/>
    <lineage>
        <taxon>Bacteria</taxon>
        <taxon>Candidatus Walliibacteriota</taxon>
    </lineage>
</organism>
<dbReference type="PANTHER" id="PTHR38731">
    <property type="entry name" value="LIPL45-RELATED LIPOPROTEIN-RELATED"/>
    <property type="match status" value="1"/>
</dbReference>
<evidence type="ECO:0000259" key="2">
    <source>
        <dbReference type="Pfam" id="PF04773"/>
    </source>
</evidence>
<evidence type="ECO:0000256" key="1">
    <source>
        <dbReference type="SAM" id="SignalP"/>
    </source>
</evidence>
<feature type="domain" description="FecR protein" evidence="2">
    <location>
        <begin position="71"/>
        <end position="155"/>
    </location>
</feature>
<gene>
    <name evidence="3" type="ORF">CVV64_07965</name>
</gene>
<proteinExistence type="predicted"/>